<dbReference type="EMBL" id="JABCKI010000053">
    <property type="protein sequence ID" value="KAG5653442.1"/>
    <property type="molecule type" value="Genomic_DNA"/>
</dbReference>
<reference evidence="1" key="1">
    <citation type="submission" date="2021-02" db="EMBL/GenBank/DDBJ databases">
        <authorList>
            <person name="Nieuwenhuis M."/>
            <person name="Van De Peppel L.J.J."/>
        </authorList>
    </citation>
    <scope>NUCLEOTIDE SEQUENCE</scope>
    <source>
        <strain evidence="1">D49</strain>
    </source>
</reference>
<gene>
    <name evidence="1" type="ORF">H0H81_000446</name>
</gene>
<comment type="caution">
    <text evidence="1">The sequence shown here is derived from an EMBL/GenBank/DDBJ whole genome shotgun (WGS) entry which is preliminary data.</text>
</comment>
<dbReference type="Proteomes" id="UP000717328">
    <property type="component" value="Unassembled WGS sequence"/>
</dbReference>
<organism evidence="1 2">
    <name type="scientific">Sphagnurus paluster</name>
    <dbReference type="NCBI Taxonomy" id="117069"/>
    <lineage>
        <taxon>Eukaryota</taxon>
        <taxon>Fungi</taxon>
        <taxon>Dikarya</taxon>
        <taxon>Basidiomycota</taxon>
        <taxon>Agaricomycotina</taxon>
        <taxon>Agaricomycetes</taxon>
        <taxon>Agaricomycetidae</taxon>
        <taxon>Agaricales</taxon>
        <taxon>Tricholomatineae</taxon>
        <taxon>Lyophyllaceae</taxon>
        <taxon>Sphagnurus</taxon>
    </lineage>
</organism>
<evidence type="ECO:0000313" key="1">
    <source>
        <dbReference type="EMBL" id="KAG5653442.1"/>
    </source>
</evidence>
<keyword evidence="2" id="KW-1185">Reference proteome</keyword>
<accession>A0A9P7GV10</accession>
<sequence>MRGNILPPPKLPTPLPAVARSLPCEVLVRTLAVDAPTEEDECVVDVGVVDLHGDVVHPRLYAVEKPVSIRRVSAVVALKISAFERCLTRLDHAFPST</sequence>
<proteinExistence type="predicted"/>
<dbReference type="AlphaFoldDB" id="A0A9P7GV10"/>
<evidence type="ECO:0000313" key="2">
    <source>
        <dbReference type="Proteomes" id="UP000717328"/>
    </source>
</evidence>
<reference evidence="1" key="2">
    <citation type="submission" date="2021-10" db="EMBL/GenBank/DDBJ databases">
        <title>Phylogenomics reveals ancestral predisposition of the termite-cultivated fungus Termitomyces towards a domesticated lifestyle.</title>
        <authorList>
            <person name="Auxier B."/>
            <person name="Grum-Grzhimaylo A."/>
            <person name="Cardenas M.E."/>
            <person name="Lodge J.D."/>
            <person name="Laessoe T."/>
            <person name="Pedersen O."/>
            <person name="Smith M.E."/>
            <person name="Kuyper T.W."/>
            <person name="Franco-Molano E.A."/>
            <person name="Baroni T.J."/>
            <person name="Aanen D.K."/>
        </authorList>
    </citation>
    <scope>NUCLEOTIDE SEQUENCE</scope>
    <source>
        <strain evidence="1">D49</strain>
    </source>
</reference>
<protein>
    <submittedName>
        <fullName evidence="1">Uncharacterized protein</fullName>
    </submittedName>
</protein>
<name>A0A9P7GV10_9AGAR</name>